<gene>
    <name evidence="1" type="ORF">OWV82_003792</name>
</gene>
<reference evidence="1 2" key="1">
    <citation type="journal article" date="2023" name="Science">
        <title>Complex scaffold remodeling in plant triterpene biosynthesis.</title>
        <authorList>
            <person name="De La Pena R."/>
            <person name="Hodgson H."/>
            <person name="Liu J.C."/>
            <person name="Stephenson M.J."/>
            <person name="Martin A.C."/>
            <person name="Owen C."/>
            <person name="Harkess A."/>
            <person name="Leebens-Mack J."/>
            <person name="Jimenez L.E."/>
            <person name="Osbourn A."/>
            <person name="Sattely E.S."/>
        </authorList>
    </citation>
    <scope>NUCLEOTIDE SEQUENCE [LARGE SCALE GENOMIC DNA]</scope>
    <source>
        <strain evidence="2">cv. JPN11</strain>
        <tissue evidence="1">Leaf</tissue>
    </source>
</reference>
<organism evidence="1 2">
    <name type="scientific">Melia azedarach</name>
    <name type="common">Chinaberry tree</name>
    <dbReference type="NCBI Taxonomy" id="155640"/>
    <lineage>
        <taxon>Eukaryota</taxon>
        <taxon>Viridiplantae</taxon>
        <taxon>Streptophyta</taxon>
        <taxon>Embryophyta</taxon>
        <taxon>Tracheophyta</taxon>
        <taxon>Spermatophyta</taxon>
        <taxon>Magnoliopsida</taxon>
        <taxon>eudicotyledons</taxon>
        <taxon>Gunneridae</taxon>
        <taxon>Pentapetalae</taxon>
        <taxon>rosids</taxon>
        <taxon>malvids</taxon>
        <taxon>Sapindales</taxon>
        <taxon>Meliaceae</taxon>
        <taxon>Melia</taxon>
    </lineage>
</organism>
<proteinExistence type="predicted"/>
<sequence>MKVQSSESKERVGVKLVPLLISEPLHVPGMVKLHECTSYEDLAAEIARIHSELSRIPRRRQSMADPMPGFVLMYLPPNDDLANLDPMNENWESFSASLDLITAVPITSLS</sequence>
<evidence type="ECO:0000313" key="2">
    <source>
        <dbReference type="Proteomes" id="UP001164539"/>
    </source>
</evidence>
<accession>A0ACC1YM71</accession>
<dbReference type="EMBL" id="CM051395">
    <property type="protein sequence ID" value="KAJ4724852.1"/>
    <property type="molecule type" value="Genomic_DNA"/>
</dbReference>
<dbReference type="Proteomes" id="UP001164539">
    <property type="component" value="Chromosome 2"/>
</dbReference>
<protein>
    <submittedName>
        <fullName evidence="1">Uncharacterized protein</fullName>
    </submittedName>
</protein>
<keyword evidence="2" id="KW-1185">Reference proteome</keyword>
<comment type="caution">
    <text evidence="1">The sequence shown here is derived from an EMBL/GenBank/DDBJ whole genome shotgun (WGS) entry which is preliminary data.</text>
</comment>
<evidence type="ECO:0000313" key="1">
    <source>
        <dbReference type="EMBL" id="KAJ4724852.1"/>
    </source>
</evidence>
<name>A0ACC1YM71_MELAZ</name>